<dbReference type="PANTHER" id="PTHR46623">
    <property type="entry name" value="CARBOXYMETHYLENEBUTENOLIDASE-RELATED"/>
    <property type="match status" value="1"/>
</dbReference>
<dbReference type="AlphaFoldDB" id="A0A3G8YED6"/>
<dbReference type="Proteomes" id="UP000276417">
    <property type="component" value="Chromosome 1"/>
</dbReference>
<dbReference type="Pfam" id="PF01738">
    <property type="entry name" value="DLH"/>
    <property type="match status" value="1"/>
</dbReference>
<accession>A0A3G8YED6</accession>
<dbReference type="Gene3D" id="3.40.50.1820">
    <property type="entry name" value="alpha/beta hydrolase"/>
    <property type="match status" value="1"/>
</dbReference>
<dbReference type="InterPro" id="IPR029058">
    <property type="entry name" value="AB_hydrolase_fold"/>
</dbReference>
<organism evidence="2 3">
    <name type="scientific">Deinococcus psychrotolerans</name>
    <dbReference type="NCBI Taxonomy" id="2489213"/>
    <lineage>
        <taxon>Bacteria</taxon>
        <taxon>Thermotogati</taxon>
        <taxon>Deinococcota</taxon>
        <taxon>Deinococci</taxon>
        <taxon>Deinococcales</taxon>
        <taxon>Deinococcaceae</taxon>
        <taxon>Deinococcus</taxon>
    </lineage>
</organism>
<dbReference type="GO" id="GO:0016787">
    <property type="term" value="F:hydrolase activity"/>
    <property type="evidence" value="ECO:0007669"/>
    <property type="project" value="UniProtKB-KW"/>
</dbReference>
<dbReference type="InterPro" id="IPR051049">
    <property type="entry name" value="Dienelactone_hydrolase-like"/>
</dbReference>
<sequence length="314" mass="32941">MPDDRQDLFRYVVEEFAEDYREGEMERREFLRRMTLLGGGALGARTLLTSLGIAGVSAAELAQAQAAPPQPDQASGAGMVDPQDPSIVVKPVTYEANGFTNLAYLARPVGGGNAPGVLVIHENKGLQPHIQDIARRLAKAGYVAMAPDLVSKIGGTAQYLDTARVSSYLAQTSGDEHVTNLLTALKVLEAQPGVQGVGAVGFCFGGGLTWRLSTAAPELKAAVAFYGPAPDLAKVPDIKAAVLGLYGGNDTRINSGIPALEAALKAAGTTYATKIYDGAGHAFNNDTGQGYVKAAADDAWAQTLSWFGKYLKQS</sequence>
<dbReference type="OrthoDB" id="9771666at2"/>
<gene>
    <name evidence="2" type="ORF">EHF33_11750</name>
</gene>
<evidence type="ECO:0000259" key="1">
    <source>
        <dbReference type="Pfam" id="PF01738"/>
    </source>
</evidence>
<proteinExistence type="predicted"/>
<reference evidence="2 3" key="1">
    <citation type="submission" date="2018-11" db="EMBL/GenBank/DDBJ databases">
        <title>Deinococcus shelandsis sp. nov., isolated from South Shetland Islands soil of Antarctica.</title>
        <authorList>
            <person name="Tian J."/>
        </authorList>
    </citation>
    <scope>NUCLEOTIDE SEQUENCE [LARGE SCALE GENOMIC DNA]</scope>
    <source>
        <strain evidence="2 3">S14-83T</strain>
    </source>
</reference>
<dbReference type="EMBL" id="CP034183">
    <property type="protein sequence ID" value="AZI43335.1"/>
    <property type="molecule type" value="Genomic_DNA"/>
</dbReference>
<keyword evidence="2" id="KW-0378">Hydrolase</keyword>
<dbReference type="PANTHER" id="PTHR46623:SF6">
    <property type="entry name" value="ALPHA_BETA-HYDROLASES SUPERFAMILY PROTEIN"/>
    <property type="match status" value="1"/>
</dbReference>
<dbReference type="InterPro" id="IPR002925">
    <property type="entry name" value="Dienelactn_hydro"/>
</dbReference>
<dbReference type="KEGG" id="dph:EHF33_11750"/>
<protein>
    <submittedName>
        <fullName evidence="2">Dienelactone hydrolase family protein</fullName>
    </submittedName>
</protein>
<feature type="domain" description="Dienelactone hydrolase" evidence="1">
    <location>
        <begin position="103"/>
        <end position="311"/>
    </location>
</feature>
<evidence type="ECO:0000313" key="3">
    <source>
        <dbReference type="Proteomes" id="UP000276417"/>
    </source>
</evidence>
<dbReference type="SUPFAM" id="SSF53474">
    <property type="entry name" value="alpha/beta-Hydrolases"/>
    <property type="match status" value="1"/>
</dbReference>
<name>A0A3G8YED6_9DEIO</name>
<dbReference type="RefSeq" id="WP_124871685.1">
    <property type="nucleotide sequence ID" value="NZ_CP034183.1"/>
</dbReference>
<evidence type="ECO:0000313" key="2">
    <source>
        <dbReference type="EMBL" id="AZI43335.1"/>
    </source>
</evidence>
<keyword evidence="3" id="KW-1185">Reference proteome</keyword>